<dbReference type="InterPro" id="IPR036361">
    <property type="entry name" value="SAP_dom_sf"/>
</dbReference>
<accession>A0AB34IMU0</accession>
<dbReference type="AlphaFoldDB" id="A0AB34IMU0"/>
<feature type="region of interest" description="Disordered" evidence="1">
    <location>
        <begin position="131"/>
        <end position="340"/>
    </location>
</feature>
<gene>
    <name evidence="3" type="ORF">AB1Y20_013178</name>
</gene>
<dbReference type="SUPFAM" id="SSF68906">
    <property type="entry name" value="SAP domain"/>
    <property type="match status" value="1"/>
</dbReference>
<feature type="region of interest" description="Disordered" evidence="1">
    <location>
        <begin position="532"/>
        <end position="592"/>
    </location>
</feature>
<feature type="region of interest" description="Disordered" evidence="1">
    <location>
        <begin position="368"/>
        <end position="436"/>
    </location>
</feature>
<sequence>MQVAFEPRCFWAEASVSDFHGASEPMSTEKPPKSVDERGDCVSEVVLISECEGSLKKEVLQKALLAELDAPLSSLPLSDMEAPGVGNNPETFRQRRLSTSVEALANAQIGESNATDITSADVQLGGDLQATKSTSIKKTPNPASVKKMSTPASVKNPSAPASLKKTSTPASVKKVPSCERAPEVEPSSVKEMSIPMPKEPASVKKNSIPAPEEPASVKKASSPAFIDQMSTPAPEEAASVKKALNPASIKKAPTPASAKKAPTPASSNKALTSAFISRVVTPSPEEPASVKKAPTPASIGRVSAPASDEPASVRKESTPAPEKIASVKKEPTPTSVKKAAATALEEVAPVKKAGTPASIKKAHAHEIAVPASTDKAPTPIHEVPRSVEKAPTPKLVKKAVTPASVKQAATPVPEESTSVRESSTPAPSGELMSQNGEITFRESEEADAHLETTLQTQIYASLSNMSDEDVRALKVTELRRLLTDLNLSSLGKKVELVQRLLEQRKEVNTEAQHLLDKSTEFEHVPRIRAMKRKAASADTLSVEDEVSSKGKARKVDSVRDSQEKELRPRGKKRLEAPMDEPQAPSRRRQTKS</sequence>
<evidence type="ECO:0000313" key="3">
    <source>
        <dbReference type="EMBL" id="KAL1500522.1"/>
    </source>
</evidence>
<feature type="compositionally biased region" description="Basic and acidic residues" evidence="1">
    <location>
        <begin position="553"/>
        <end position="576"/>
    </location>
</feature>
<evidence type="ECO:0000256" key="1">
    <source>
        <dbReference type="SAM" id="MobiDB-lite"/>
    </source>
</evidence>
<keyword evidence="4" id="KW-1185">Reference proteome</keyword>
<dbReference type="Pfam" id="PF02037">
    <property type="entry name" value="SAP"/>
    <property type="match status" value="1"/>
</dbReference>
<protein>
    <recommendedName>
        <fullName evidence="2">SAP domain-containing protein</fullName>
    </recommendedName>
</protein>
<evidence type="ECO:0000259" key="2">
    <source>
        <dbReference type="PROSITE" id="PS50800"/>
    </source>
</evidence>
<feature type="compositionally biased region" description="Low complexity" evidence="1">
    <location>
        <begin position="246"/>
        <end position="270"/>
    </location>
</feature>
<proteinExistence type="predicted"/>
<dbReference type="Gene3D" id="1.10.720.30">
    <property type="entry name" value="SAP domain"/>
    <property type="match status" value="1"/>
</dbReference>
<name>A0AB34IMU0_PRYPA</name>
<dbReference type="Proteomes" id="UP001515480">
    <property type="component" value="Unassembled WGS sequence"/>
</dbReference>
<feature type="compositionally biased region" description="Polar residues" evidence="1">
    <location>
        <begin position="415"/>
        <end position="436"/>
    </location>
</feature>
<reference evidence="3 4" key="1">
    <citation type="journal article" date="2024" name="Science">
        <title>Giant polyketide synthase enzymes in the biosynthesis of giant marine polyether toxins.</title>
        <authorList>
            <person name="Fallon T.R."/>
            <person name="Shende V.V."/>
            <person name="Wierzbicki I.H."/>
            <person name="Pendleton A.L."/>
            <person name="Watervoot N.F."/>
            <person name="Auber R.P."/>
            <person name="Gonzalez D.J."/>
            <person name="Wisecaver J.H."/>
            <person name="Moore B.S."/>
        </authorList>
    </citation>
    <scope>NUCLEOTIDE SEQUENCE [LARGE SCALE GENOMIC DNA]</scope>
    <source>
        <strain evidence="3 4">12B1</strain>
    </source>
</reference>
<feature type="domain" description="SAP" evidence="2">
    <location>
        <begin position="470"/>
        <end position="504"/>
    </location>
</feature>
<comment type="caution">
    <text evidence="3">The sequence shown here is derived from an EMBL/GenBank/DDBJ whole genome shotgun (WGS) entry which is preliminary data.</text>
</comment>
<dbReference type="PROSITE" id="PS50800">
    <property type="entry name" value="SAP"/>
    <property type="match status" value="1"/>
</dbReference>
<organism evidence="3 4">
    <name type="scientific">Prymnesium parvum</name>
    <name type="common">Toxic golden alga</name>
    <dbReference type="NCBI Taxonomy" id="97485"/>
    <lineage>
        <taxon>Eukaryota</taxon>
        <taxon>Haptista</taxon>
        <taxon>Haptophyta</taxon>
        <taxon>Prymnesiophyceae</taxon>
        <taxon>Prymnesiales</taxon>
        <taxon>Prymnesiaceae</taxon>
        <taxon>Prymnesium</taxon>
    </lineage>
</organism>
<dbReference type="SMART" id="SM00513">
    <property type="entry name" value="SAP"/>
    <property type="match status" value="1"/>
</dbReference>
<feature type="compositionally biased region" description="Polar residues" evidence="1">
    <location>
        <begin position="131"/>
        <end position="142"/>
    </location>
</feature>
<dbReference type="EMBL" id="JBGBPQ010000023">
    <property type="protein sequence ID" value="KAL1500522.1"/>
    <property type="molecule type" value="Genomic_DNA"/>
</dbReference>
<dbReference type="InterPro" id="IPR003034">
    <property type="entry name" value="SAP_dom"/>
</dbReference>
<evidence type="ECO:0000313" key="4">
    <source>
        <dbReference type="Proteomes" id="UP001515480"/>
    </source>
</evidence>